<feature type="transmembrane region" description="Helical" evidence="5">
    <location>
        <begin position="101"/>
        <end position="123"/>
    </location>
</feature>
<keyword evidence="2 5" id="KW-0812">Transmembrane</keyword>
<dbReference type="InterPro" id="IPR052902">
    <property type="entry name" value="ABC-2_transporter"/>
</dbReference>
<dbReference type="GO" id="GO:0140359">
    <property type="term" value="F:ABC-type transporter activity"/>
    <property type="evidence" value="ECO:0007669"/>
    <property type="project" value="InterPro"/>
</dbReference>
<reference evidence="7" key="1">
    <citation type="journal article" date="2023" name="Antibiotics">
        <title>Prevalence and Molecular Characterization of Methicillin-Resistant Staphylococci (MRS) and Mammaliicocci (MRM) in Dromedary Camels from Algeria: First Detection of SCCmec-mecC Hybrid in Methicillin-Resistant Mammaliicoccus lentus.</title>
        <authorList>
            <person name="Belhout C."/>
            <person name="Boyen F."/>
            <person name="Vereecke N."/>
            <person name="Theuns S."/>
            <person name="Taibi N."/>
            <person name="Stegger M."/>
            <person name="de la Fe-Rodriguez P.Y."/>
            <person name="Bouayad L."/>
            <person name="Elgroud R."/>
            <person name="Butaye P."/>
        </authorList>
    </citation>
    <scope>NUCLEOTIDE SEQUENCE</scope>
    <source>
        <strain evidence="7">7048</strain>
    </source>
</reference>
<feature type="transmembrane region" description="Helical" evidence="5">
    <location>
        <begin position="57"/>
        <end position="80"/>
    </location>
</feature>
<dbReference type="AlphaFoldDB" id="A0AAX3W526"/>
<organism evidence="7 8">
    <name type="scientific">Mammaliicoccus lentus</name>
    <name type="common">Staphylococcus lentus</name>
    <dbReference type="NCBI Taxonomy" id="42858"/>
    <lineage>
        <taxon>Bacteria</taxon>
        <taxon>Bacillati</taxon>
        <taxon>Bacillota</taxon>
        <taxon>Bacilli</taxon>
        <taxon>Bacillales</taxon>
        <taxon>Staphylococcaceae</taxon>
        <taxon>Mammaliicoccus</taxon>
    </lineage>
</organism>
<name>A0AAX3W526_MAMLE</name>
<evidence type="ECO:0000256" key="2">
    <source>
        <dbReference type="ARBA" id="ARBA00022692"/>
    </source>
</evidence>
<dbReference type="InterPro" id="IPR047817">
    <property type="entry name" value="ABC2_TM_bact-type"/>
</dbReference>
<feature type="transmembrane region" description="Helical" evidence="5">
    <location>
        <begin position="22"/>
        <end position="45"/>
    </location>
</feature>
<accession>A0AAX3W526</accession>
<keyword evidence="4 5" id="KW-0472">Membrane</keyword>
<keyword evidence="3 5" id="KW-1133">Transmembrane helix</keyword>
<proteinExistence type="predicted"/>
<protein>
    <submittedName>
        <fullName evidence="7">ABC transporter permease</fullName>
    </submittedName>
</protein>
<dbReference type="Pfam" id="PF12698">
    <property type="entry name" value="ABC2_membrane_3"/>
    <property type="match status" value="1"/>
</dbReference>
<gene>
    <name evidence="7" type="ORF">PYH69_01740</name>
</gene>
<dbReference type="GO" id="GO:0043190">
    <property type="term" value="C:ATP-binding cassette (ABC) transporter complex"/>
    <property type="evidence" value="ECO:0007669"/>
    <property type="project" value="InterPro"/>
</dbReference>
<sequence length="252" mass="28739">MLNLYSNLVKVGLKEIVRDKKLFFFISIFPLMFLAMFVVLGKIVPASQHMTIQFDEFMFPGVLIFALMGIGLYGTTAPLIEYRKNNTFKIFETTNLDKSTFILSLLSVRIIIGVFQISLFLIIGLSLKYITFQNIIPTFLISIIILFIMIILGILLGGIFNSSEIALGVLSFLSAPILMISNVLMPLDVFSKDFKNIAQIFPFAYMGDLLRNAMFTDYQPEYSYIKSFLIILISFIILIIITIKTFKFYNKS</sequence>
<dbReference type="RefSeq" id="WP_282862513.1">
    <property type="nucleotide sequence ID" value="NZ_CP118848.1"/>
</dbReference>
<evidence type="ECO:0000256" key="3">
    <source>
        <dbReference type="ARBA" id="ARBA00022989"/>
    </source>
</evidence>
<evidence type="ECO:0000313" key="7">
    <source>
        <dbReference type="EMBL" id="WHI60373.1"/>
    </source>
</evidence>
<feature type="transmembrane region" description="Helical" evidence="5">
    <location>
        <begin position="135"/>
        <end position="158"/>
    </location>
</feature>
<evidence type="ECO:0000313" key="8">
    <source>
        <dbReference type="Proteomes" id="UP001223261"/>
    </source>
</evidence>
<dbReference type="EMBL" id="CP118848">
    <property type="protein sequence ID" value="WHI60373.1"/>
    <property type="molecule type" value="Genomic_DNA"/>
</dbReference>
<dbReference type="InterPro" id="IPR013525">
    <property type="entry name" value="ABC2_TM"/>
</dbReference>
<evidence type="ECO:0000256" key="5">
    <source>
        <dbReference type="SAM" id="Phobius"/>
    </source>
</evidence>
<dbReference type="InterPro" id="IPR000412">
    <property type="entry name" value="ABC_2_transport"/>
</dbReference>
<dbReference type="PANTHER" id="PTHR43027:SF1">
    <property type="entry name" value="DOXORUBICIN RESISTANCE ABC TRANSPORTER PERMEASE PROTEIN DRRC-RELATED"/>
    <property type="match status" value="1"/>
</dbReference>
<comment type="subcellular location">
    <subcellularLocation>
        <location evidence="1">Membrane</location>
        <topology evidence="1">Multi-pass membrane protein</topology>
    </subcellularLocation>
</comment>
<dbReference type="PANTHER" id="PTHR43027">
    <property type="entry name" value="DOXORUBICIN RESISTANCE ABC TRANSPORTER PERMEASE PROTEIN DRRC-RELATED"/>
    <property type="match status" value="1"/>
</dbReference>
<dbReference type="Proteomes" id="UP001223261">
    <property type="component" value="Chromosome"/>
</dbReference>
<evidence type="ECO:0000256" key="4">
    <source>
        <dbReference type="ARBA" id="ARBA00023136"/>
    </source>
</evidence>
<feature type="transmembrane region" description="Helical" evidence="5">
    <location>
        <begin position="224"/>
        <end position="243"/>
    </location>
</feature>
<evidence type="ECO:0000259" key="6">
    <source>
        <dbReference type="PROSITE" id="PS51012"/>
    </source>
</evidence>
<dbReference type="PROSITE" id="PS51012">
    <property type="entry name" value="ABC_TM2"/>
    <property type="match status" value="1"/>
</dbReference>
<feature type="transmembrane region" description="Helical" evidence="5">
    <location>
        <begin position="165"/>
        <end position="185"/>
    </location>
</feature>
<dbReference type="PIRSF" id="PIRSF006648">
    <property type="entry name" value="DrrB"/>
    <property type="match status" value="1"/>
</dbReference>
<feature type="domain" description="ABC transmembrane type-2" evidence="6">
    <location>
        <begin position="21"/>
        <end position="249"/>
    </location>
</feature>
<evidence type="ECO:0000256" key="1">
    <source>
        <dbReference type="ARBA" id="ARBA00004141"/>
    </source>
</evidence>